<evidence type="ECO:0000313" key="1">
    <source>
        <dbReference type="EMBL" id="RCW73532.1"/>
    </source>
</evidence>
<organism evidence="1 2">
    <name type="scientific">Marinobacter nauticus</name>
    <name type="common">Marinobacter hydrocarbonoclasticus</name>
    <name type="synonym">Marinobacter aquaeolei</name>
    <dbReference type="NCBI Taxonomy" id="2743"/>
    <lineage>
        <taxon>Bacteria</taxon>
        <taxon>Pseudomonadati</taxon>
        <taxon>Pseudomonadota</taxon>
        <taxon>Gammaproteobacteria</taxon>
        <taxon>Pseudomonadales</taxon>
        <taxon>Marinobacteraceae</taxon>
        <taxon>Marinobacter</taxon>
    </lineage>
</organism>
<reference evidence="1 2" key="1">
    <citation type="submission" date="2018-07" db="EMBL/GenBank/DDBJ databases">
        <title>Freshwater and sediment microbial communities from various areas in North America, analyzing microbe dynamics in response to fracking.</title>
        <authorList>
            <person name="Lamendella R."/>
        </authorList>
    </citation>
    <scope>NUCLEOTIDE SEQUENCE [LARGE SCALE GENOMIC DNA]</scope>
    <source>
        <strain evidence="1 2">105B</strain>
    </source>
</reference>
<gene>
    <name evidence="1" type="ORF">DET61_102250</name>
</gene>
<proteinExistence type="predicted"/>
<evidence type="ECO:0000313" key="2">
    <source>
        <dbReference type="Proteomes" id="UP000253647"/>
    </source>
</evidence>
<dbReference type="RefSeq" id="WP_114433861.1">
    <property type="nucleotide sequence ID" value="NZ_QPJI01000002.1"/>
</dbReference>
<dbReference type="InterPro" id="IPR014955">
    <property type="entry name" value="DUF1826"/>
</dbReference>
<name>A0A368XZZ3_MARNT</name>
<dbReference type="Proteomes" id="UP000253647">
    <property type="component" value="Unassembled WGS sequence"/>
</dbReference>
<sequence length="211" mass="23403">MTVESNSVSGPVAVHGSRPECLTEIFRDEVNLAVWRREPRTECLEFARHFASEMSSFERFVAQEKDEPVDEILPGWALAVSGARAWLADVRELIAMYRCLFEPAAVGIRVHVLADTMCPRFHTDRVPARLLVTYSGRGTEWLAEPDVLRPVTPGPLPEQPVAENRIQVMPTGSVAILKGEAWIGNEGRGLVHRSPAPGDTPRLVLGLDWLS</sequence>
<dbReference type="Pfam" id="PF08856">
    <property type="entry name" value="DUF1826"/>
    <property type="match status" value="1"/>
</dbReference>
<dbReference type="EMBL" id="QPJI01000002">
    <property type="protein sequence ID" value="RCW73532.1"/>
    <property type="molecule type" value="Genomic_DNA"/>
</dbReference>
<protein>
    <submittedName>
        <fullName evidence="1">Uncharacterized protein DUF1826</fullName>
    </submittedName>
</protein>
<accession>A0A368XZZ3</accession>
<dbReference type="AlphaFoldDB" id="A0A368XZZ3"/>
<comment type="caution">
    <text evidence="1">The sequence shown here is derived from an EMBL/GenBank/DDBJ whole genome shotgun (WGS) entry which is preliminary data.</text>
</comment>